<dbReference type="CDD" id="cd07432">
    <property type="entry name" value="PHP_HisPPase"/>
    <property type="match status" value="1"/>
</dbReference>
<dbReference type="AlphaFoldDB" id="A0A0G3CBZ8"/>
<dbReference type="InterPro" id="IPR004013">
    <property type="entry name" value="PHP_dom"/>
</dbReference>
<dbReference type="PANTHER" id="PTHR36928:SF1">
    <property type="entry name" value="PHOSPHATASE YCDX-RELATED"/>
    <property type="match status" value="1"/>
</dbReference>
<dbReference type="Gene3D" id="3.20.20.140">
    <property type="entry name" value="Metal-dependent hydrolases"/>
    <property type="match status" value="1"/>
</dbReference>
<name>A0A0G3CBZ8_METBA</name>
<evidence type="ECO:0000259" key="1">
    <source>
        <dbReference type="SMART" id="SM00481"/>
    </source>
</evidence>
<dbReference type="GO" id="GO:0005829">
    <property type="term" value="C:cytosol"/>
    <property type="evidence" value="ECO:0007669"/>
    <property type="project" value="TreeGrafter"/>
</dbReference>
<dbReference type="FunFam" id="3.20.20.140:FF:000153">
    <property type="entry name" value="Uncharacterized protein MJ1295"/>
    <property type="match status" value="1"/>
</dbReference>
<reference evidence="3" key="1">
    <citation type="submission" date="2014-06" db="EMBL/GenBank/DDBJ databases">
        <title>The complete genome sequence of Methanosarcina barkeri CM1.</title>
        <authorList>
            <consortium name="Pastoral Greenhouse Gas Research Consortium"/>
            <person name="Lambie S.C."/>
            <person name="Leahy S.C."/>
            <person name="Kelly W.J."/>
            <person name="Li D."/>
            <person name="Reilly K."/>
            <person name="Attwood G.T."/>
            <person name="Altermann E."/>
        </authorList>
    </citation>
    <scope>NUCLEOTIDE SEQUENCE [LARGE SCALE GENOMIC DNA]</scope>
    <source>
        <strain evidence="3">CM1</strain>
    </source>
</reference>
<dbReference type="SMART" id="SM00481">
    <property type="entry name" value="POLIIIAc"/>
    <property type="match status" value="1"/>
</dbReference>
<gene>
    <name evidence="2" type="ORF">MCM1_1112</name>
</gene>
<accession>A0A0G3CBZ8</accession>
<dbReference type="GO" id="GO:0042578">
    <property type="term" value="F:phosphoric ester hydrolase activity"/>
    <property type="evidence" value="ECO:0007669"/>
    <property type="project" value="TreeGrafter"/>
</dbReference>
<dbReference type="Pfam" id="PF02811">
    <property type="entry name" value="PHP"/>
    <property type="match status" value="1"/>
</dbReference>
<sequence length="240" mass="26236">MNTQLVKLIRVYPDFKNHFQNTVIRLIDLHTHTIFSDGELIPSELVRRAVIHGYKAIALTDHADYTNLEQLIEAGHKAKYLESEWDIRVLAGVELTHVPPRKIAPLAKKAKELGAEIVVVHGETTSEPVAPGTNAASVVCEYVDILAHPGLISEEDVERAKENNVCLEITARNGHNRTNGHVARLALEIGATLLVNTDTHAPEDLITDETAMKIAMGAGLTEAKAREVLKASAKTIADIV</sequence>
<dbReference type="SUPFAM" id="SSF89550">
    <property type="entry name" value="PHP domain-like"/>
    <property type="match status" value="1"/>
</dbReference>
<feature type="domain" description="Polymerase/histidinol phosphatase N-terminal" evidence="1">
    <location>
        <begin position="27"/>
        <end position="99"/>
    </location>
</feature>
<reference evidence="2 3" key="2">
    <citation type="journal article" date="2015" name="Stand. Genomic Sci.">
        <title>The complete genome sequence of the rumen methanogen Methanosarcina barkeri CM1.</title>
        <authorList>
            <person name="Lambie S.C."/>
            <person name="Kelly W.J."/>
            <person name="Leahy S.C."/>
            <person name="Li D."/>
            <person name="Reilly K."/>
            <person name="McAllister T.A."/>
            <person name="Valle E.R."/>
            <person name="Attwood G.T."/>
            <person name="Altermann E."/>
        </authorList>
    </citation>
    <scope>NUCLEOTIDE SEQUENCE [LARGE SCALE GENOMIC DNA]</scope>
    <source>
        <strain evidence="2 3">CM1</strain>
    </source>
</reference>
<evidence type="ECO:0000313" key="2">
    <source>
        <dbReference type="EMBL" id="AKJ38170.1"/>
    </source>
</evidence>
<dbReference type="NCBIfam" id="NF004981">
    <property type="entry name" value="PRK06361.1"/>
    <property type="match status" value="1"/>
</dbReference>
<dbReference type="InterPro" id="IPR016195">
    <property type="entry name" value="Pol/histidinol_Pase-like"/>
</dbReference>
<evidence type="ECO:0000313" key="3">
    <source>
        <dbReference type="Proteomes" id="UP000035331"/>
    </source>
</evidence>
<dbReference type="InterPro" id="IPR003141">
    <property type="entry name" value="Pol/His_phosphatase_N"/>
</dbReference>
<proteinExistence type="predicted"/>
<protein>
    <submittedName>
        <fullName evidence="2">PHP domain-containing protein</fullName>
    </submittedName>
</protein>
<dbReference type="Proteomes" id="UP000035331">
    <property type="component" value="Chromosome"/>
</dbReference>
<dbReference type="InterPro" id="IPR050243">
    <property type="entry name" value="PHP_phosphatase"/>
</dbReference>
<dbReference type="GO" id="GO:0008270">
    <property type="term" value="F:zinc ion binding"/>
    <property type="evidence" value="ECO:0007669"/>
    <property type="project" value="TreeGrafter"/>
</dbReference>
<dbReference type="PANTHER" id="PTHR36928">
    <property type="entry name" value="PHOSPHATASE YCDX-RELATED"/>
    <property type="match status" value="1"/>
</dbReference>
<organism evidence="2 3">
    <name type="scientific">Methanosarcina barkeri CM1</name>
    <dbReference type="NCBI Taxonomy" id="796385"/>
    <lineage>
        <taxon>Archaea</taxon>
        <taxon>Methanobacteriati</taxon>
        <taxon>Methanobacteriota</taxon>
        <taxon>Stenosarchaea group</taxon>
        <taxon>Methanomicrobia</taxon>
        <taxon>Methanosarcinales</taxon>
        <taxon>Methanosarcinaceae</taxon>
        <taxon>Methanosarcina</taxon>
    </lineage>
</organism>
<dbReference type="EMBL" id="CP008746">
    <property type="protein sequence ID" value="AKJ38170.1"/>
    <property type="molecule type" value="Genomic_DNA"/>
</dbReference>
<dbReference type="PATRIC" id="fig|796385.3.peg.1402"/>